<organism evidence="2">
    <name type="scientific">Caenorhabditis brenneri</name>
    <name type="common">Nematode worm</name>
    <dbReference type="NCBI Taxonomy" id="135651"/>
    <lineage>
        <taxon>Eukaryota</taxon>
        <taxon>Metazoa</taxon>
        <taxon>Ecdysozoa</taxon>
        <taxon>Nematoda</taxon>
        <taxon>Chromadorea</taxon>
        <taxon>Rhabditida</taxon>
        <taxon>Rhabditina</taxon>
        <taxon>Rhabditomorpha</taxon>
        <taxon>Rhabditoidea</taxon>
        <taxon>Rhabditidae</taxon>
        <taxon>Peloderinae</taxon>
        <taxon>Caenorhabditis</taxon>
    </lineage>
</organism>
<gene>
    <name evidence="1" type="ORF">CAEBREN_06627</name>
</gene>
<protein>
    <submittedName>
        <fullName evidence="1">Uncharacterized protein</fullName>
    </submittedName>
</protein>
<evidence type="ECO:0000313" key="2">
    <source>
        <dbReference type="Proteomes" id="UP000008068"/>
    </source>
</evidence>
<accession>G0MPJ3</accession>
<dbReference type="HOGENOM" id="CLU_604433_0_0_1"/>
<name>G0MPJ3_CAEBE</name>
<dbReference type="Proteomes" id="UP000008068">
    <property type="component" value="Unassembled WGS sequence"/>
</dbReference>
<keyword evidence="2" id="KW-1185">Reference proteome</keyword>
<dbReference type="EMBL" id="GL379805">
    <property type="protein sequence ID" value="EGT39824.1"/>
    <property type="molecule type" value="Genomic_DNA"/>
</dbReference>
<dbReference type="InParanoid" id="G0MPJ3"/>
<evidence type="ECO:0000313" key="1">
    <source>
        <dbReference type="EMBL" id="EGT39824.1"/>
    </source>
</evidence>
<reference evidence="2" key="1">
    <citation type="submission" date="2011-07" db="EMBL/GenBank/DDBJ databases">
        <authorList>
            <consortium name="Caenorhabditis brenneri Sequencing and Analysis Consortium"/>
            <person name="Wilson R.K."/>
        </authorList>
    </citation>
    <scope>NUCLEOTIDE SEQUENCE [LARGE SCALE GENOMIC DNA]</scope>
    <source>
        <strain evidence="2">PB2801</strain>
    </source>
</reference>
<sequence>MGSSNSSGLWKGGKWENCLKFWNGRQWVQVSEDKLILFFQKELHADEEIIESVEHQYHGLFKIVPAAELGLYHAFTTVETTNWHWSFDKMAEGIHVQRSKKKDEVCSYFEGKMRTKKPSSWRSAKFSNGKNILEVAKWIIDSGTPENELNKIYHVWKQNCQLFAHTIYGAFEDWRKENMETQELMLIRMLTTEIFGPSTQDSDQRKCSDIISQHSQNNKKTYAEVLSESLAAPSTQVSLVHAAELTQDSDQRKCSAIISQHLQISDLKKTIQTDPNNNKKTFAEALSKPHAAPSTQVSLKTASKLAQESNQRKCSVIIRNARISSDPTNDDEFGSSIAKECQTADSCLVFRIPRKQDAPPLIKLTFKSEEDAQKTMMTFDAIKTRVTGCRSASIRPDLSKPDLFKYREAWKSAIEKNNAAGKKLYTVRNLEVTMINYRPGEDPHLWTVQPKKK</sequence>
<dbReference type="OrthoDB" id="5856426at2759"/>
<proteinExistence type="predicted"/>
<dbReference type="AlphaFoldDB" id="G0MPJ3"/>